<dbReference type="GO" id="GO:0003984">
    <property type="term" value="F:acetolactate synthase activity"/>
    <property type="evidence" value="ECO:0007669"/>
    <property type="project" value="UniProtKB-UniRule"/>
</dbReference>
<dbReference type="PANTHER" id="PTHR30239:SF0">
    <property type="entry name" value="ACETOLACTATE SYNTHASE SMALL SUBUNIT 1, CHLOROPLASTIC"/>
    <property type="match status" value="1"/>
</dbReference>
<dbReference type="Pfam" id="PF10369">
    <property type="entry name" value="ALS_ss_C"/>
    <property type="match status" value="1"/>
</dbReference>
<dbReference type="InterPro" id="IPR027271">
    <property type="entry name" value="Acetolactate_synth/TF_NikR_C"/>
</dbReference>
<dbReference type="UniPathway" id="UPA00047">
    <property type="reaction ID" value="UER00055"/>
</dbReference>
<comment type="catalytic activity">
    <reaction evidence="7 8">
        <text>2 pyruvate + H(+) = (2S)-2-acetolactate + CO2</text>
        <dbReference type="Rhea" id="RHEA:25249"/>
        <dbReference type="ChEBI" id="CHEBI:15361"/>
        <dbReference type="ChEBI" id="CHEBI:15378"/>
        <dbReference type="ChEBI" id="CHEBI:16526"/>
        <dbReference type="ChEBI" id="CHEBI:58476"/>
        <dbReference type="EC" id="2.2.1.6"/>
    </reaction>
</comment>
<proteinExistence type="inferred from homology"/>
<evidence type="ECO:0000313" key="10">
    <source>
        <dbReference type="EMBL" id="SDE16448.1"/>
    </source>
</evidence>
<dbReference type="STRING" id="57664.SAMN05661003_104138"/>
<feature type="domain" description="ACT" evidence="9">
    <location>
        <begin position="4"/>
        <end position="78"/>
    </location>
</feature>
<dbReference type="SUPFAM" id="SSF55021">
    <property type="entry name" value="ACT-like"/>
    <property type="match status" value="2"/>
</dbReference>
<dbReference type="NCBIfam" id="NF008864">
    <property type="entry name" value="PRK11895.1"/>
    <property type="match status" value="1"/>
</dbReference>
<evidence type="ECO:0000313" key="11">
    <source>
        <dbReference type="Proteomes" id="UP000243205"/>
    </source>
</evidence>
<dbReference type="Gene3D" id="3.30.70.1150">
    <property type="entry name" value="ACT-like. Chain A, domain 2"/>
    <property type="match status" value="1"/>
</dbReference>
<evidence type="ECO:0000259" key="9">
    <source>
        <dbReference type="PROSITE" id="PS51671"/>
    </source>
</evidence>
<evidence type="ECO:0000256" key="4">
    <source>
        <dbReference type="ARBA" id="ARBA00011744"/>
    </source>
</evidence>
<dbReference type="EC" id="2.2.1.6" evidence="8"/>
<keyword evidence="11" id="KW-1185">Reference proteome</keyword>
<dbReference type="FunFam" id="3.30.70.1150:FF:000001">
    <property type="entry name" value="Acetolactate synthase small subunit"/>
    <property type="match status" value="1"/>
</dbReference>
<dbReference type="InterPro" id="IPR019455">
    <property type="entry name" value="Acetolactate_synth_ssu_C"/>
</dbReference>
<dbReference type="InterPro" id="IPR054480">
    <property type="entry name" value="AHAS_small-like_ACT"/>
</dbReference>
<name>A0A1G7ANK1_9BACT</name>
<dbReference type="Pfam" id="PF22629">
    <property type="entry name" value="ACT_AHAS_ss"/>
    <property type="match status" value="1"/>
</dbReference>
<protein>
    <recommendedName>
        <fullName evidence="8">Acetolactate synthase small subunit</fullName>
        <shortName evidence="8">AHAS</shortName>
        <shortName evidence="8">ALS</shortName>
        <ecNumber evidence="8">2.2.1.6</ecNumber>
    </recommendedName>
    <alternativeName>
        <fullName evidence="8">Acetohydroxy-acid synthase small subunit</fullName>
    </alternativeName>
</protein>
<reference evidence="11" key="1">
    <citation type="submission" date="2016-10" db="EMBL/GenBank/DDBJ databases">
        <authorList>
            <person name="Varghese N."/>
            <person name="Submissions S."/>
        </authorList>
    </citation>
    <scope>NUCLEOTIDE SEQUENCE [LARGE SCALE GENOMIC DNA]</scope>
    <source>
        <strain evidence="11">DSM 8987</strain>
    </source>
</reference>
<dbReference type="PANTHER" id="PTHR30239">
    <property type="entry name" value="ACETOLACTATE SYNTHASE SMALL SUBUNIT"/>
    <property type="match status" value="1"/>
</dbReference>
<dbReference type="FunFam" id="3.30.70.260:FF:000001">
    <property type="entry name" value="Acetolactate synthase, small subunit"/>
    <property type="match status" value="1"/>
</dbReference>
<dbReference type="OrthoDB" id="9787365at2"/>
<dbReference type="InterPro" id="IPR039557">
    <property type="entry name" value="AHAS_ACT"/>
</dbReference>
<keyword evidence="5 8" id="KW-0028">Amino-acid biosynthesis</keyword>
<evidence type="ECO:0000256" key="2">
    <source>
        <dbReference type="ARBA" id="ARBA00005025"/>
    </source>
</evidence>
<evidence type="ECO:0000256" key="3">
    <source>
        <dbReference type="ARBA" id="ARBA00006341"/>
    </source>
</evidence>
<evidence type="ECO:0000256" key="8">
    <source>
        <dbReference type="RuleBase" id="RU368092"/>
    </source>
</evidence>
<comment type="pathway">
    <text evidence="1 8">Amino-acid biosynthesis; L-isoleucine biosynthesis; L-isoleucine from 2-oxobutanoate: step 1/4.</text>
</comment>
<dbReference type="GO" id="GO:0005829">
    <property type="term" value="C:cytosol"/>
    <property type="evidence" value="ECO:0007669"/>
    <property type="project" value="TreeGrafter"/>
</dbReference>
<evidence type="ECO:0000256" key="5">
    <source>
        <dbReference type="ARBA" id="ARBA00022605"/>
    </source>
</evidence>
<accession>A0A1G7ANK1</accession>
<evidence type="ECO:0000256" key="7">
    <source>
        <dbReference type="ARBA" id="ARBA00048670"/>
    </source>
</evidence>
<dbReference type="AlphaFoldDB" id="A0A1G7ANK1"/>
<dbReference type="NCBIfam" id="TIGR00119">
    <property type="entry name" value="acolac_sm"/>
    <property type="match status" value="1"/>
</dbReference>
<dbReference type="UniPathway" id="UPA00049">
    <property type="reaction ID" value="UER00059"/>
</dbReference>
<dbReference type="CDD" id="cd04878">
    <property type="entry name" value="ACT_AHAS"/>
    <property type="match status" value="1"/>
</dbReference>
<sequence length="165" mass="18127">MKHTITVLVENEFGVLPRVAGLFSGRGFNIESLSVAPTLDTTISRMTIVTSGDDQVLEQITKQLNKLVDVIKVIDFTDQAFVEREMAMIKVSTEATTRAEVLRIVDIFRGKVVDVTPRSFSVEVTGAPDKIDAMIELLRPLGIKELVRSGPIVLGRGSKGWRSAD</sequence>
<comment type="function">
    <text evidence="8">Catalyzes the conversion of 2 pyruvate molecules into acetolactate in the first common step of the biosynthetic pathway of the branched-amino acids such as leucine, isoleucine, and valine.</text>
</comment>
<keyword evidence="6 8" id="KW-0100">Branched-chain amino acid biosynthesis</keyword>
<dbReference type="GO" id="GO:1990610">
    <property type="term" value="F:acetolactate synthase regulator activity"/>
    <property type="evidence" value="ECO:0007669"/>
    <property type="project" value="UniProtKB-UniRule"/>
</dbReference>
<dbReference type="InterPro" id="IPR004789">
    <property type="entry name" value="Acetalactate_synth_ssu"/>
</dbReference>
<comment type="pathway">
    <text evidence="2 8">Amino-acid biosynthesis; L-valine biosynthesis; L-valine from pyruvate: step 1/4.</text>
</comment>
<dbReference type="Gene3D" id="3.30.70.260">
    <property type="match status" value="1"/>
</dbReference>
<keyword evidence="8" id="KW-0808">Transferase</keyword>
<dbReference type="RefSeq" id="WP_092077224.1">
    <property type="nucleotide sequence ID" value="NZ_CALFZY010000012.1"/>
</dbReference>
<comment type="subunit">
    <text evidence="4 8">Dimer of large and small chains.</text>
</comment>
<evidence type="ECO:0000256" key="6">
    <source>
        <dbReference type="ARBA" id="ARBA00023304"/>
    </source>
</evidence>
<dbReference type="EMBL" id="FNAQ01000004">
    <property type="protein sequence ID" value="SDE16448.1"/>
    <property type="molecule type" value="Genomic_DNA"/>
</dbReference>
<gene>
    <name evidence="10" type="ORF">SAMN05661003_104138</name>
</gene>
<organism evidence="10 11">
    <name type="scientific">Desulfuromonas thiophila</name>
    <dbReference type="NCBI Taxonomy" id="57664"/>
    <lineage>
        <taxon>Bacteria</taxon>
        <taxon>Pseudomonadati</taxon>
        <taxon>Thermodesulfobacteriota</taxon>
        <taxon>Desulfuromonadia</taxon>
        <taxon>Desulfuromonadales</taxon>
        <taxon>Desulfuromonadaceae</taxon>
        <taxon>Desulfuromonas</taxon>
    </lineage>
</organism>
<dbReference type="InterPro" id="IPR002912">
    <property type="entry name" value="ACT_dom"/>
</dbReference>
<evidence type="ECO:0000256" key="1">
    <source>
        <dbReference type="ARBA" id="ARBA00004974"/>
    </source>
</evidence>
<dbReference type="GO" id="GO:0009097">
    <property type="term" value="P:isoleucine biosynthetic process"/>
    <property type="evidence" value="ECO:0007669"/>
    <property type="project" value="UniProtKB-UniRule"/>
</dbReference>
<dbReference type="PROSITE" id="PS51671">
    <property type="entry name" value="ACT"/>
    <property type="match status" value="1"/>
</dbReference>
<dbReference type="Proteomes" id="UP000243205">
    <property type="component" value="Unassembled WGS sequence"/>
</dbReference>
<dbReference type="GO" id="GO:0009099">
    <property type="term" value="P:L-valine biosynthetic process"/>
    <property type="evidence" value="ECO:0007669"/>
    <property type="project" value="UniProtKB-UniRule"/>
</dbReference>
<comment type="similarity">
    <text evidence="3 8">Belongs to the acetolactate synthase small subunit family.</text>
</comment>
<dbReference type="InterPro" id="IPR045865">
    <property type="entry name" value="ACT-like_dom_sf"/>
</dbReference>